<dbReference type="OrthoDB" id="9774462at2"/>
<dbReference type="EMBL" id="CP002858">
    <property type="protein sequence ID" value="AEI15264.1"/>
    <property type="molecule type" value="Genomic_DNA"/>
</dbReference>
<evidence type="ECO:0000313" key="2">
    <source>
        <dbReference type="EMBL" id="AEI15264.1"/>
    </source>
</evidence>
<dbReference type="InterPro" id="IPR018973">
    <property type="entry name" value="MZB"/>
</dbReference>
<name>F8E962_FLESM</name>
<reference evidence="2 3" key="1">
    <citation type="journal article" date="2011" name="Stand. Genomic Sci.">
        <title>Genome sequence of the moderately thermophilic halophile Flexistipes sinusarabici strain (MAS10).</title>
        <authorList>
            <person name="Lapidus A."/>
            <person name="Chertkov O."/>
            <person name="Nolan M."/>
            <person name="Lucas S."/>
            <person name="Hammon N."/>
            <person name="Deshpande S."/>
            <person name="Cheng J.F."/>
            <person name="Tapia R."/>
            <person name="Han C."/>
            <person name="Goodwin L."/>
            <person name="Pitluck S."/>
            <person name="Liolios K."/>
            <person name="Pagani I."/>
            <person name="Ivanova N."/>
            <person name="Huntemann M."/>
            <person name="Mavromatis K."/>
            <person name="Mikhailova N."/>
            <person name="Pati A."/>
            <person name="Chen A."/>
            <person name="Palaniappan K."/>
            <person name="Land M."/>
            <person name="Hauser L."/>
            <person name="Brambilla E.M."/>
            <person name="Rohde M."/>
            <person name="Abt B."/>
            <person name="Spring S."/>
            <person name="Goker M."/>
            <person name="Bristow J."/>
            <person name="Eisen J.A."/>
            <person name="Markowitz V."/>
            <person name="Hugenholtz P."/>
            <person name="Kyrpides N.C."/>
            <person name="Klenk H.P."/>
            <person name="Woyke T."/>
        </authorList>
    </citation>
    <scope>NUCLEOTIDE SEQUENCE [LARGE SCALE GENOMIC DNA]</scope>
    <source>
        <strain evidence="3">DSM 4947 / MAS 10</strain>
    </source>
</reference>
<reference evidence="3" key="2">
    <citation type="submission" date="2011-06" db="EMBL/GenBank/DDBJ databases">
        <title>The complete genome of Flexistipes sinusarabici DSM 4947.</title>
        <authorList>
            <person name="Lucas S."/>
            <person name="Han J."/>
            <person name="Lapidus A."/>
            <person name="Bruce D."/>
            <person name="Goodwin L."/>
            <person name="Pitluck S."/>
            <person name="Peters L."/>
            <person name="Kyrpides N."/>
            <person name="Mavromatis K."/>
            <person name="Ivanova N."/>
            <person name="Mikhailova N."/>
            <person name="Chertkov O."/>
            <person name="Detter J.C."/>
            <person name="Tapia R."/>
            <person name="Han C."/>
            <person name="Land M."/>
            <person name="Hauser L."/>
            <person name="Markowitz V."/>
            <person name="Cheng J.-F."/>
            <person name="Hugenholtz P."/>
            <person name="Woyke T."/>
            <person name="Wu D."/>
            <person name="Spring S."/>
            <person name="Schroeder M."/>
            <person name="Brambilla E."/>
            <person name="Klenk H.-P."/>
            <person name="Eisen J.A."/>
        </authorList>
    </citation>
    <scope>NUCLEOTIDE SEQUENCE [LARGE SCALE GENOMIC DNA]</scope>
    <source>
        <strain evidence="3">DSM 4947 / MAS 10</strain>
    </source>
</reference>
<dbReference type="RefSeq" id="WP_013886741.1">
    <property type="nucleotide sequence ID" value="NC_015672.1"/>
</dbReference>
<dbReference type="KEGG" id="fsi:Flexsi_1614"/>
<proteinExistence type="predicted"/>
<evidence type="ECO:0000259" key="1">
    <source>
        <dbReference type="Pfam" id="PF09369"/>
    </source>
</evidence>
<dbReference type="Proteomes" id="UP000006621">
    <property type="component" value="Chromosome"/>
</dbReference>
<keyword evidence="3" id="KW-1185">Reference proteome</keyword>
<dbReference type="Pfam" id="PF09369">
    <property type="entry name" value="MZB"/>
    <property type="match status" value="1"/>
</dbReference>
<gene>
    <name evidence="2" type="ordered locus">Flexsi_1614</name>
</gene>
<sequence length="165" mass="19044">MELAKFNGERKQKHKELHSEKFCKKELLLAPINLAHIFETDVVIFRFQKLLIDNKSKAVARTLAESARFAAVNLLDLINNEIRATFKIKEDSLDIVLFDSVAGGAGYVSKLFDMDINNFLNSIKKQLSCHEKCNTGCRNCLCDYTNQSFWDIFERKSALEWINMF</sequence>
<accession>F8E962</accession>
<organism evidence="2 3">
    <name type="scientific">Flexistipes sinusarabici (strain ATCC 49648 / DSM 4947 / MAS 10)</name>
    <dbReference type="NCBI Taxonomy" id="717231"/>
    <lineage>
        <taxon>Bacteria</taxon>
        <taxon>Pseudomonadati</taxon>
        <taxon>Deferribacterota</taxon>
        <taxon>Deferribacteres</taxon>
        <taxon>Deferribacterales</taxon>
        <taxon>Flexistipitaceae</taxon>
        <taxon>Flexistipes</taxon>
    </lineage>
</organism>
<evidence type="ECO:0000313" key="3">
    <source>
        <dbReference type="Proteomes" id="UP000006621"/>
    </source>
</evidence>
<dbReference type="eggNOG" id="COG1201">
    <property type="taxonomic scope" value="Bacteria"/>
</dbReference>
<dbReference type="HOGENOM" id="CLU_1608417_0_0_0"/>
<dbReference type="AlphaFoldDB" id="F8E962"/>
<protein>
    <recommendedName>
        <fullName evidence="1">MrfA-like Zn-binding domain-containing protein</fullName>
    </recommendedName>
</protein>
<feature type="domain" description="MrfA-like Zn-binding" evidence="1">
    <location>
        <begin position="75"/>
        <end position="141"/>
    </location>
</feature>